<keyword evidence="2" id="KW-0489">Methyltransferase</keyword>
<dbReference type="AlphaFoldDB" id="A0A319CD24"/>
<proteinExistence type="predicted"/>
<evidence type="ECO:0000256" key="1">
    <source>
        <dbReference type="SAM" id="MobiDB-lite"/>
    </source>
</evidence>
<dbReference type="InterPro" id="IPR019268">
    <property type="entry name" value="DUF2278"/>
</dbReference>
<accession>A0A319CD24</accession>
<gene>
    <name evidence="2" type="ORF">BO82DRAFT_415920</name>
</gene>
<keyword evidence="3" id="KW-1185">Reference proteome</keyword>
<feature type="region of interest" description="Disordered" evidence="1">
    <location>
        <begin position="32"/>
        <end position="60"/>
    </location>
</feature>
<organism evidence="2 3">
    <name type="scientific">Aspergillus uvarum CBS 121591</name>
    <dbReference type="NCBI Taxonomy" id="1448315"/>
    <lineage>
        <taxon>Eukaryota</taxon>
        <taxon>Fungi</taxon>
        <taxon>Dikarya</taxon>
        <taxon>Ascomycota</taxon>
        <taxon>Pezizomycotina</taxon>
        <taxon>Eurotiomycetes</taxon>
        <taxon>Eurotiomycetidae</taxon>
        <taxon>Eurotiales</taxon>
        <taxon>Aspergillaceae</taxon>
        <taxon>Aspergillus</taxon>
        <taxon>Aspergillus subgen. Circumdati</taxon>
    </lineage>
</organism>
<dbReference type="SUPFAM" id="SSF74853">
    <property type="entry name" value="Lamin A/C globular tail domain"/>
    <property type="match status" value="1"/>
</dbReference>
<protein>
    <submittedName>
        <fullName evidence="2">O-methyltransferase</fullName>
    </submittedName>
</protein>
<dbReference type="Pfam" id="PF10042">
    <property type="entry name" value="DUF2278"/>
    <property type="match status" value="1"/>
</dbReference>
<dbReference type="Proteomes" id="UP000248340">
    <property type="component" value="Unassembled WGS sequence"/>
</dbReference>
<dbReference type="GO" id="GO:0008168">
    <property type="term" value="F:methyltransferase activity"/>
    <property type="evidence" value="ECO:0007669"/>
    <property type="project" value="UniProtKB-KW"/>
</dbReference>
<dbReference type="RefSeq" id="XP_025491467.1">
    <property type="nucleotide sequence ID" value="XM_025639973.1"/>
</dbReference>
<keyword evidence="2" id="KW-0808">Transferase</keyword>
<evidence type="ECO:0000313" key="2">
    <source>
        <dbReference type="EMBL" id="PYH81267.1"/>
    </source>
</evidence>
<dbReference type="EMBL" id="KZ821703">
    <property type="protein sequence ID" value="PYH81267.1"/>
    <property type="molecule type" value="Genomic_DNA"/>
</dbReference>
<sequence length="363" mass="41047">MPVKDYGVWKALPVHYEFEDHYEDPKSPHLSLYYHDNEPTTPQFDRAYRRKHKGRPRDKKKSWEIPGLFRAAINIKSKAKESRLAYFVNHNLAEHPIAEKLANLDFGFHSMEDVEELDGKGLDYIRGMLFHSTDGRVLPHDIPGDDNDIIDVLEPEVSKAIDQRATIYLFGSMFDSRDGIHNVHMNQGNISNFRKDDGVFQDGGLVIQYDDHWTGVFLAFASQAVHTDDKDGHALEPLVTWADVLPVDRVENSVTITEALVNPRGADDRAARTKESITLGNLTNHNVSLESWSFHNSVGQTQDLPRNAALAPRAMRKFEVPNCPLSNTGDTITLLNEKGLRVDGVSYGRRQGQQEGRPIVFAH</sequence>
<dbReference type="STRING" id="1448315.A0A319CD24"/>
<dbReference type="InterPro" id="IPR036415">
    <property type="entry name" value="Lamin_tail_dom_sf"/>
</dbReference>
<dbReference type="OrthoDB" id="2580841at2759"/>
<name>A0A319CD24_9EURO</name>
<reference evidence="2 3" key="1">
    <citation type="submission" date="2016-12" db="EMBL/GenBank/DDBJ databases">
        <title>The genomes of Aspergillus section Nigri reveals drivers in fungal speciation.</title>
        <authorList>
            <consortium name="DOE Joint Genome Institute"/>
            <person name="Vesth T.C."/>
            <person name="Nybo J."/>
            <person name="Theobald S."/>
            <person name="Brandl J."/>
            <person name="Frisvad J.C."/>
            <person name="Nielsen K.F."/>
            <person name="Lyhne E.K."/>
            <person name="Kogle M.E."/>
            <person name="Kuo A."/>
            <person name="Riley R."/>
            <person name="Clum A."/>
            <person name="Nolan M."/>
            <person name="Lipzen A."/>
            <person name="Salamov A."/>
            <person name="Henrissat B."/>
            <person name="Wiebenga A."/>
            <person name="De Vries R.P."/>
            <person name="Grigoriev I.V."/>
            <person name="Mortensen U.H."/>
            <person name="Andersen M.R."/>
            <person name="Baker S.E."/>
        </authorList>
    </citation>
    <scope>NUCLEOTIDE SEQUENCE [LARGE SCALE GENOMIC DNA]</scope>
    <source>
        <strain evidence="2 3">CBS 121591</strain>
    </source>
</reference>
<evidence type="ECO:0000313" key="3">
    <source>
        <dbReference type="Proteomes" id="UP000248340"/>
    </source>
</evidence>
<dbReference type="VEuPathDB" id="FungiDB:BO82DRAFT_415920"/>
<feature type="compositionally biased region" description="Basic residues" evidence="1">
    <location>
        <begin position="48"/>
        <end position="60"/>
    </location>
</feature>
<dbReference type="GO" id="GO:0032259">
    <property type="term" value="P:methylation"/>
    <property type="evidence" value="ECO:0007669"/>
    <property type="project" value="UniProtKB-KW"/>
</dbReference>
<dbReference type="GeneID" id="37142715"/>